<dbReference type="InterPro" id="IPR018657">
    <property type="entry name" value="LarA-like_N"/>
</dbReference>
<feature type="domain" description="LarA-like N-terminal" evidence="1">
    <location>
        <begin position="25"/>
        <end position="221"/>
    </location>
</feature>
<organism evidence="3 4">
    <name type="scientific">Ferviditalea candida</name>
    <dbReference type="NCBI Taxonomy" id="3108399"/>
    <lineage>
        <taxon>Bacteria</taxon>
        <taxon>Bacillati</taxon>
        <taxon>Bacillota</taxon>
        <taxon>Bacilli</taxon>
        <taxon>Bacillales</taxon>
        <taxon>Paenibacillaceae</taxon>
        <taxon>Ferviditalea</taxon>
    </lineage>
</organism>
<sequence>MAIIFEITHTSLPKGGSSLQFELPYGNRHVQFRLPDARMVETIHYQFRQAVSDPLPQIRKALLEPIGSPPLAEIAKGRSSAAIVISDSSRLNPSHLFLEEMIHHLNQSGMKDSQITVIVALGMHRKQTAEELIRLAGPAVHRRVRVINHSPHPDDCVYLGTTSRGTPIEINRLVAEADLRIATGNIEPHWLAGISGGVKALVPGVASQRCIERNHALSLTSQVSPGDTGNPLHRDMEEALAKVPVHFLLNTVVDHQKNLLGIFAGSLQQAHAQGAAFANEVFKVSVTREYDVVIASPGGWPKDAQLYQAVKTLQNASAAAKPGGTIVLAARCEEQFGNGVFQHWVETVQDRQRIVRELNRNFVLGAHKIKTIDEILQKQKVYLFSDMPAPLVELSGFHAISNLQETIDRLADNPSTSFAVMPFGALTFPVHAKRDS</sequence>
<dbReference type="InterPro" id="IPR047926">
    <property type="entry name" value="Ni_dep_LarA"/>
</dbReference>
<dbReference type="InterPro" id="IPR048068">
    <property type="entry name" value="LarA-like"/>
</dbReference>
<reference evidence="3" key="1">
    <citation type="submission" date="2023-12" db="EMBL/GenBank/DDBJ databases">
        <title>Fervidustalea candida gen. nov., sp. nov., a novel member of the family Paenibacillaceae isolated from a geothermal area.</title>
        <authorList>
            <person name="Li W.-J."/>
            <person name="Jiao J.-Y."/>
            <person name="Chen Y."/>
        </authorList>
    </citation>
    <scope>NUCLEOTIDE SEQUENCE</scope>
    <source>
        <strain evidence="3">SYSU GA230002</strain>
    </source>
</reference>
<dbReference type="Gene3D" id="3.40.50.11440">
    <property type="match status" value="1"/>
</dbReference>
<comment type="caution">
    <text evidence="3">The sequence shown here is derived from an EMBL/GenBank/DDBJ whole genome shotgun (WGS) entry which is preliminary data.</text>
</comment>
<dbReference type="InterPro" id="IPR048520">
    <property type="entry name" value="LarA_C"/>
</dbReference>
<dbReference type="NCBIfam" id="NF033504">
    <property type="entry name" value="Ni_dep_LarA"/>
    <property type="match status" value="1"/>
</dbReference>
<dbReference type="Pfam" id="PF09861">
    <property type="entry name" value="Lar_N"/>
    <property type="match status" value="1"/>
</dbReference>
<dbReference type="PANTHER" id="PTHR33171">
    <property type="entry name" value="LAR_N DOMAIN-CONTAINING PROTEIN"/>
    <property type="match status" value="1"/>
</dbReference>
<evidence type="ECO:0000313" key="4">
    <source>
        <dbReference type="Proteomes" id="UP001310386"/>
    </source>
</evidence>
<accession>A0ABU5ZNP4</accession>
<protein>
    <submittedName>
        <fullName evidence="3">Nickel-dependent lactate racemase</fullName>
    </submittedName>
</protein>
<evidence type="ECO:0000259" key="2">
    <source>
        <dbReference type="Pfam" id="PF21113"/>
    </source>
</evidence>
<feature type="domain" description="Lactate racemase C-terminal" evidence="2">
    <location>
        <begin position="289"/>
        <end position="409"/>
    </location>
</feature>
<dbReference type="PANTHER" id="PTHR33171:SF17">
    <property type="entry name" value="LARA-LIKE N-TERMINAL DOMAIN-CONTAINING PROTEIN"/>
    <property type="match status" value="1"/>
</dbReference>
<dbReference type="Proteomes" id="UP001310386">
    <property type="component" value="Unassembled WGS sequence"/>
</dbReference>
<dbReference type="EMBL" id="JAYJLD010000050">
    <property type="protein sequence ID" value="MEB3103788.1"/>
    <property type="molecule type" value="Genomic_DNA"/>
</dbReference>
<gene>
    <name evidence="3" type="primary">larA</name>
    <name evidence="3" type="ORF">VF724_19410</name>
</gene>
<name>A0ABU5ZNP4_9BACL</name>
<evidence type="ECO:0000259" key="1">
    <source>
        <dbReference type="Pfam" id="PF09861"/>
    </source>
</evidence>
<dbReference type="InterPro" id="IPR043166">
    <property type="entry name" value="LarA-like_C"/>
</dbReference>
<dbReference type="Gene3D" id="3.90.226.30">
    <property type="match status" value="1"/>
</dbReference>
<evidence type="ECO:0000313" key="3">
    <source>
        <dbReference type="EMBL" id="MEB3103788.1"/>
    </source>
</evidence>
<proteinExistence type="predicted"/>
<keyword evidence="4" id="KW-1185">Reference proteome</keyword>
<dbReference type="Pfam" id="PF21113">
    <property type="entry name" value="LarA_C"/>
    <property type="match status" value="1"/>
</dbReference>